<dbReference type="Pfam" id="PF01877">
    <property type="entry name" value="RNA_binding"/>
    <property type="match status" value="1"/>
</dbReference>
<dbReference type="RefSeq" id="WP_108383684.1">
    <property type="nucleotide sequence ID" value="NZ_CP028858.1"/>
</dbReference>
<gene>
    <name evidence="1" type="ORF">HARCEL1_11435</name>
</gene>
<dbReference type="GeneID" id="36513128"/>
<dbReference type="InterPro" id="IPR002739">
    <property type="entry name" value="PAB1135-like"/>
</dbReference>
<dbReference type="InterPro" id="IPR022803">
    <property type="entry name" value="Ribosomal_uL5_dom_sf"/>
</dbReference>
<organism evidence="1 2">
    <name type="scientific">Halococcoides cellulosivorans</name>
    <dbReference type="NCBI Taxonomy" id="1679096"/>
    <lineage>
        <taxon>Archaea</taxon>
        <taxon>Methanobacteriati</taxon>
        <taxon>Methanobacteriota</taxon>
        <taxon>Stenosarchaea group</taxon>
        <taxon>Halobacteria</taxon>
        <taxon>Halobacteriales</taxon>
        <taxon>Haloarculaceae</taxon>
        <taxon>Halococcoides</taxon>
    </lineage>
</organism>
<dbReference type="SUPFAM" id="SSF55282">
    <property type="entry name" value="RL5-like"/>
    <property type="match status" value="1"/>
</dbReference>
<accession>A0A2R4X392</accession>
<proteinExistence type="predicted"/>
<dbReference type="PANTHER" id="PTHR38816">
    <property type="entry name" value="EXOSOME SUBUNIT, DUF54 FAMILY-RELATED"/>
    <property type="match status" value="1"/>
</dbReference>
<name>A0A2R4X392_9EURY</name>
<dbReference type="PANTHER" id="PTHR38816:SF1">
    <property type="entry name" value="EXOSOME SUBUNIT"/>
    <property type="match status" value="1"/>
</dbReference>
<dbReference type="EMBL" id="CP028858">
    <property type="protein sequence ID" value="AWB28271.1"/>
    <property type="molecule type" value="Genomic_DNA"/>
</dbReference>
<dbReference type="Proteomes" id="UP000244727">
    <property type="component" value="Chromosome"/>
</dbReference>
<evidence type="ECO:0000313" key="1">
    <source>
        <dbReference type="EMBL" id="AWB28271.1"/>
    </source>
</evidence>
<dbReference type="NCBIfam" id="NF011141">
    <property type="entry name" value="PRK14555.1-1"/>
    <property type="match status" value="1"/>
</dbReference>
<protein>
    <recommendedName>
        <fullName evidence="3">RNA-binding protein</fullName>
    </recommendedName>
</protein>
<evidence type="ECO:0008006" key="3">
    <source>
        <dbReference type="Google" id="ProtNLM"/>
    </source>
</evidence>
<keyword evidence="2" id="KW-1185">Reference proteome</keyword>
<dbReference type="KEGG" id="harc:HARCEL1_11435"/>
<sequence length="143" mass="15811">MGAIPLHYVDLRAFSYGTERDDRVERALRRFLPEEATIDRVNSEGHMGDPIGVFSARIEHADGMRTILDALGDLPADERDRLAATLDDRVDDNTAFYTTLDKQAACEGSVRLGDGITVRAKIEAYPATREGAIENAREVFGDL</sequence>
<dbReference type="AlphaFoldDB" id="A0A2R4X392"/>
<evidence type="ECO:0000313" key="2">
    <source>
        <dbReference type="Proteomes" id="UP000244727"/>
    </source>
</evidence>
<dbReference type="Gene3D" id="3.30.1440.10">
    <property type="match status" value="1"/>
</dbReference>
<reference evidence="1 2" key="1">
    <citation type="submission" date="2018-04" db="EMBL/GenBank/DDBJ databases">
        <title>Halococcoides cellulosivorans gen. nov., sp. nov., an extremely halophilic cellulose-utilizing haloarchaeon from hypersaline lakes.</title>
        <authorList>
            <person name="Sorokin D.Y."/>
            <person name="Toshchakov S.V."/>
            <person name="Samarov N.I."/>
            <person name="Korzhenkov A."/>
            <person name="Kublanov I.V."/>
        </authorList>
    </citation>
    <scope>NUCLEOTIDE SEQUENCE [LARGE SCALE GENOMIC DNA]</scope>
    <source>
        <strain evidence="1 2">HArcel1</strain>
    </source>
</reference>